<dbReference type="Pfam" id="PF09336">
    <property type="entry name" value="Vps4_C"/>
    <property type="match status" value="1"/>
</dbReference>
<reference evidence="11 12" key="1">
    <citation type="submission" date="2019-01" db="EMBL/GenBank/DDBJ databases">
        <title>Nuclear Genome Assembly of the Microalgal Biofuel strain Nannochloropsis salina CCMP1776.</title>
        <authorList>
            <person name="Hovde B."/>
        </authorList>
    </citation>
    <scope>NUCLEOTIDE SEQUENCE [LARGE SCALE GENOMIC DNA]</scope>
    <source>
        <strain evidence="11 12">CCMP1776</strain>
    </source>
</reference>
<keyword evidence="5 8" id="KW-0067">ATP-binding</keyword>
<dbReference type="InterPro" id="IPR050304">
    <property type="entry name" value="MT-severing_AAA_ATPase"/>
</dbReference>
<dbReference type="InterPro" id="IPR003959">
    <property type="entry name" value="ATPase_AAA_core"/>
</dbReference>
<feature type="compositionally biased region" description="Polar residues" evidence="9">
    <location>
        <begin position="219"/>
        <end position="229"/>
    </location>
</feature>
<dbReference type="InterPro" id="IPR003593">
    <property type="entry name" value="AAA+_ATPase"/>
</dbReference>
<comment type="similarity">
    <text evidence="8">Belongs to the AAA ATPase family. Katanin p60 subunit A1 subfamily.</text>
</comment>
<dbReference type="Pfam" id="PF00004">
    <property type="entry name" value="AAA"/>
    <property type="match status" value="1"/>
</dbReference>
<evidence type="ECO:0000259" key="10">
    <source>
        <dbReference type="SMART" id="SM00382"/>
    </source>
</evidence>
<evidence type="ECO:0000256" key="8">
    <source>
        <dbReference type="HAMAP-Rule" id="MF_03023"/>
    </source>
</evidence>
<evidence type="ECO:0000256" key="2">
    <source>
        <dbReference type="ARBA" id="ARBA00022490"/>
    </source>
</evidence>
<organism evidence="11 12">
    <name type="scientific">Nannochloropsis salina CCMP1776</name>
    <dbReference type="NCBI Taxonomy" id="1027361"/>
    <lineage>
        <taxon>Eukaryota</taxon>
        <taxon>Sar</taxon>
        <taxon>Stramenopiles</taxon>
        <taxon>Ochrophyta</taxon>
        <taxon>Eustigmatophyceae</taxon>
        <taxon>Eustigmatales</taxon>
        <taxon>Monodopsidaceae</taxon>
        <taxon>Microchloropsis</taxon>
        <taxon>Microchloropsis salina</taxon>
    </lineage>
</organism>
<feature type="region of interest" description="Disordered" evidence="9">
    <location>
        <begin position="117"/>
        <end position="282"/>
    </location>
</feature>
<keyword evidence="4 8" id="KW-0547">Nucleotide-binding</keyword>
<dbReference type="EMBL" id="SDOX01000006">
    <property type="protein sequence ID" value="TFJ87294.1"/>
    <property type="molecule type" value="Genomic_DNA"/>
</dbReference>
<feature type="compositionally biased region" description="Polar residues" evidence="9">
    <location>
        <begin position="297"/>
        <end position="307"/>
    </location>
</feature>
<dbReference type="OrthoDB" id="5334845at2759"/>
<feature type="compositionally biased region" description="Low complexity" evidence="9">
    <location>
        <begin position="231"/>
        <end position="256"/>
    </location>
</feature>
<dbReference type="GO" id="GO:0051013">
    <property type="term" value="P:microtubule severing"/>
    <property type="evidence" value="ECO:0007669"/>
    <property type="project" value="UniProtKB-UniRule"/>
</dbReference>
<dbReference type="SUPFAM" id="SSF52540">
    <property type="entry name" value="P-loop containing nucleoside triphosphate hydrolases"/>
    <property type="match status" value="2"/>
</dbReference>
<feature type="compositionally biased region" description="Low complexity" evidence="9">
    <location>
        <begin position="266"/>
        <end position="282"/>
    </location>
</feature>
<dbReference type="Proteomes" id="UP000355283">
    <property type="component" value="Unassembled WGS sequence"/>
</dbReference>
<feature type="region of interest" description="Disordered" evidence="9">
    <location>
        <begin position="1"/>
        <end position="25"/>
    </location>
</feature>
<dbReference type="PROSITE" id="PS51219">
    <property type="entry name" value="DPCK"/>
    <property type="match status" value="1"/>
</dbReference>
<dbReference type="Pfam" id="PF01121">
    <property type="entry name" value="CoaE"/>
    <property type="match status" value="1"/>
</dbReference>
<feature type="domain" description="AAA+ ATPase" evidence="10">
    <location>
        <begin position="387"/>
        <end position="544"/>
    </location>
</feature>
<keyword evidence="2 8" id="KW-0963">Cytoplasm</keyword>
<dbReference type="InterPro" id="IPR001977">
    <property type="entry name" value="Depp_CoAkinase"/>
</dbReference>
<dbReference type="HAMAP" id="MF_00376">
    <property type="entry name" value="Dephospho_CoA_kinase"/>
    <property type="match status" value="1"/>
</dbReference>
<dbReference type="GO" id="GO:0004140">
    <property type="term" value="F:dephospho-CoA kinase activity"/>
    <property type="evidence" value="ECO:0007669"/>
    <property type="project" value="InterPro"/>
</dbReference>
<gene>
    <name evidence="8" type="primary">KATNA1</name>
    <name evidence="11" type="ORF">NSK_001626</name>
</gene>
<comment type="subcellular location">
    <subcellularLocation>
        <location evidence="1 8">Cytoplasm</location>
        <location evidence="1 8">Cytoskeleton</location>
    </subcellularLocation>
</comment>
<evidence type="ECO:0000256" key="7">
    <source>
        <dbReference type="ARBA" id="ARBA00023235"/>
    </source>
</evidence>
<sequence>MADAAKKSSLPSSNTLQSSTNTAENASATIKGAATLPSIPSAVKKLPLLLRQAREHGLLSQYEAAIQLHRKAQQVLQEFAHVTLKSDDQEWRRNRYLKLAKELKAEEALVNELQNTLRSIPPVPPSNKPRPPSPPPPLSAAAAASKREAAALAASQLPDSEIAREPGVWEAPTPPTTSRRSKASVGGREGGMRTHRQSLGVGGKQAAEGRRVAAASTRKLGSNRRTSQAGARPATVTSSSAAAVAGRAEGTRTRTSVKPPVPVTVNTASSSSGARRNAARGVNATAVDTAGPYATLQKHNSSTSANSRAEDTPPLALNGKPRYSDVAREAGWADTELIESIEREIVEQGVNVSWDSIADLQEAKQLLQEAVVLPLWMPDYFKGIRRPWKGVLLFGPPGTGKTMLAKAVATECATTFFNVSASTLGSKYRGDSEKMVRILFEMARYYAPSTLFFDEIDSIAGSRGGSGEHEASRRVKTELMVQMDGVADASATTSVDDNEEGAADEEERPGSKTVIVLAATNMPWDLDDALRRRMEKRIYISLPTEEGRKELFRINMRDIEVGDDMDLDALAQQTEGYSGADIANVCRDASMMSVRRVMEEARKQGLHGLEIQKALMANRDKLQASMVTQADFLFALSKISKSVGSGDLQRYNDWMQEFGSVDAGMKRVLVHGLTGGIASGKTHACSVLRGLGATVLNADLLAHACYAPHTLANQQLRKAFGPSIFTTDGRVDRKKLGKLVFQRDHGPLQQLNKIMFPATEARAKEEIARLATKGHAWVVVEAAVLVEAGWDLWMDEVWTMLIDPKLAQARLMDRDGMTAEEAQRRIAALASNEVRNKAATLVIDSSGSKEQTAAKLRVAAKDLKRRVKDVHNLDLPLTI</sequence>
<dbReference type="PROSITE" id="PS00674">
    <property type="entry name" value="AAA"/>
    <property type="match status" value="1"/>
</dbReference>
<feature type="binding site" evidence="8">
    <location>
        <begin position="395"/>
        <end position="402"/>
    </location>
    <ligand>
        <name>ATP</name>
        <dbReference type="ChEBI" id="CHEBI:30616"/>
    </ligand>
</feature>
<evidence type="ECO:0000256" key="4">
    <source>
        <dbReference type="ARBA" id="ARBA00022741"/>
    </source>
</evidence>
<dbReference type="InterPro" id="IPR027417">
    <property type="entry name" value="P-loop_NTPase"/>
</dbReference>
<proteinExistence type="inferred from homology"/>
<evidence type="ECO:0000256" key="3">
    <source>
        <dbReference type="ARBA" id="ARBA00022701"/>
    </source>
</evidence>
<comment type="function">
    <text evidence="8">Severs microtubules in an ATP-dependent manner. Microtubule severing may promote rapid reorganization of cellular microtubule arrays.</text>
</comment>
<dbReference type="Gene3D" id="1.20.58.80">
    <property type="entry name" value="Phosphotransferase system, lactose/cellobiose-type IIA subunit"/>
    <property type="match status" value="1"/>
</dbReference>
<feature type="compositionally biased region" description="Acidic residues" evidence="9">
    <location>
        <begin position="496"/>
        <end position="507"/>
    </location>
</feature>
<dbReference type="GO" id="GO:0008568">
    <property type="term" value="F:microtubule severing ATPase activity"/>
    <property type="evidence" value="ECO:0007669"/>
    <property type="project" value="UniProtKB-EC"/>
</dbReference>
<dbReference type="GO" id="GO:0005524">
    <property type="term" value="F:ATP binding"/>
    <property type="evidence" value="ECO:0007669"/>
    <property type="project" value="UniProtKB-KW"/>
</dbReference>
<dbReference type="GO" id="GO:0015937">
    <property type="term" value="P:coenzyme A biosynthetic process"/>
    <property type="evidence" value="ECO:0007669"/>
    <property type="project" value="InterPro"/>
</dbReference>
<feature type="region of interest" description="Disordered" evidence="9">
    <location>
        <begin position="296"/>
        <end position="321"/>
    </location>
</feature>
<dbReference type="AlphaFoldDB" id="A0A4D9D8G0"/>
<evidence type="ECO:0000313" key="11">
    <source>
        <dbReference type="EMBL" id="TFJ87294.1"/>
    </source>
</evidence>
<dbReference type="GO" id="GO:0008017">
    <property type="term" value="F:microtubule binding"/>
    <property type="evidence" value="ECO:0007669"/>
    <property type="project" value="UniProtKB-UniRule"/>
</dbReference>
<dbReference type="Pfam" id="PF17862">
    <property type="entry name" value="AAA_lid_3"/>
    <property type="match status" value="1"/>
</dbReference>
<evidence type="ECO:0000256" key="6">
    <source>
        <dbReference type="ARBA" id="ARBA00023212"/>
    </source>
</evidence>
<evidence type="ECO:0000256" key="5">
    <source>
        <dbReference type="ARBA" id="ARBA00022840"/>
    </source>
</evidence>
<dbReference type="EC" id="5.6.1.1" evidence="8"/>
<dbReference type="NCBIfam" id="TIGR00152">
    <property type="entry name" value="dephospho-CoA kinase"/>
    <property type="match status" value="1"/>
</dbReference>
<dbReference type="InterPro" id="IPR015415">
    <property type="entry name" value="Spast_Vps4_C"/>
</dbReference>
<dbReference type="InterPro" id="IPR028596">
    <property type="entry name" value="KATNA1"/>
</dbReference>
<feature type="region of interest" description="Disordered" evidence="9">
    <location>
        <begin position="487"/>
        <end position="511"/>
    </location>
</feature>
<dbReference type="SMART" id="SM00382">
    <property type="entry name" value="AAA"/>
    <property type="match status" value="1"/>
</dbReference>
<feature type="compositionally biased region" description="Low complexity" evidence="9">
    <location>
        <begin position="139"/>
        <end position="155"/>
    </location>
</feature>
<dbReference type="GO" id="GO:0005737">
    <property type="term" value="C:cytoplasm"/>
    <property type="evidence" value="ECO:0007669"/>
    <property type="project" value="UniProtKB-UniRule"/>
</dbReference>
<dbReference type="HAMAP" id="MF_03023">
    <property type="entry name" value="Katanin_p60_A1"/>
    <property type="match status" value="1"/>
</dbReference>
<keyword evidence="3 8" id="KW-0493">Microtubule</keyword>
<evidence type="ECO:0000256" key="1">
    <source>
        <dbReference type="ARBA" id="ARBA00004245"/>
    </source>
</evidence>
<feature type="compositionally biased region" description="Pro residues" evidence="9">
    <location>
        <begin position="121"/>
        <end position="138"/>
    </location>
</feature>
<accession>A0A4D9D8G0</accession>
<dbReference type="CDD" id="cd02022">
    <property type="entry name" value="DPCK"/>
    <property type="match status" value="1"/>
</dbReference>
<dbReference type="InterPro" id="IPR003960">
    <property type="entry name" value="ATPase_AAA_CS"/>
</dbReference>
<dbReference type="PANTHER" id="PTHR23074:SF19">
    <property type="entry name" value="KATANIN P60 ATPASE-CONTAINING SUBUNIT A1"/>
    <property type="match status" value="1"/>
</dbReference>
<dbReference type="GO" id="GO:0005874">
    <property type="term" value="C:microtubule"/>
    <property type="evidence" value="ECO:0007669"/>
    <property type="project" value="UniProtKB-KW"/>
</dbReference>
<name>A0A4D9D8G0_9STRA</name>
<keyword evidence="6 8" id="KW-0206">Cytoskeleton</keyword>
<dbReference type="PANTHER" id="PTHR23074">
    <property type="entry name" value="AAA DOMAIN-CONTAINING"/>
    <property type="match status" value="1"/>
</dbReference>
<dbReference type="InterPro" id="IPR041569">
    <property type="entry name" value="AAA_lid_3"/>
</dbReference>
<evidence type="ECO:0000313" key="12">
    <source>
        <dbReference type="Proteomes" id="UP000355283"/>
    </source>
</evidence>
<dbReference type="Gene3D" id="3.40.50.300">
    <property type="entry name" value="P-loop containing nucleotide triphosphate hydrolases"/>
    <property type="match status" value="2"/>
</dbReference>
<dbReference type="FunFam" id="3.40.50.300:FF:000159">
    <property type="entry name" value="Katanin p60 ATPase-containing subunit A1"/>
    <property type="match status" value="1"/>
</dbReference>
<keyword evidence="7 8" id="KW-0413">Isomerase</keyword>
<dbReference type="Gene3D" id="1.10.8.60">
    <property type="match status" value="1"/>
</dbReference>
<feature type="compositionally biased region" description="Low complexity" evidence="9">
    <location>
        <begin position="8"/>
        <end position="22"/>
    </location>
</feature>
<keyword evidence="12" id="KW-1185">Reference proteome</keyword>
<comment type="catalytic activity">
    <reaction evidence="8">
        <text>n ATP + n H2O + a microtubule = n ADP + n phosphate + (n+1) alpha/beta tubulin heterodimers.</text>
        <dbReference type="EC" id="5.6.1.1"/>
    </reaction>
</comment>
<comment type="caution">
    <text evidence="11">The sequence shown here is derived from an EMBL/GenBank/DDBJ whole genome shotgun (WGS) entry which is preliminary data.</text>
</comment>
<evidence type="ECO:0000256" key="9">
    <source>
        <dbReference type="SAM" id="MobiDB-lite"/>
    </source>
</evidence>
<dbReference type="GO" id="GO:0016887">
    <property type="term" value="F:ATP hydrolysis activity"/>
    <property type="evidence" value="ECO:0007669"/>
    <property type="project" value="InterPro"/>
</dbReference>
<protein>
    <recommendedName>
        <fullName evidence="8">Katanin p60 ATPase-containing subunit A1</fullName>
        <shortName evidence="8">Katanin p60 subunit A1</shortName>
        <ecNumber evidence="8">5.6.1.1</ecNumber>
    </recommendedName>
    <alternativeName>
        <fullName evidence="8">p60 katanin</fullName>
    </alternativeName>
</protein>